<organism evidence="1">
    <name type="scientific">Schistosoma haematobium</name>
    <name type="common">Blood fluke</name>
    <dbReference type="NCBI Taxonomy" id="6185"/>
    <lineage>
        <taxon>Eukaryota</taxon>
        <taxon>Metazoa</taxon>
        <taxon>Spiralia</taxon>
        <taxon>Lophotrochozoa</taxon>
        <taxon>Platyhelminthes</taxon>
        <taxon>Trematoda</taxon>
        <taxon>Digenea</taxon>
        <taxon>Strigeidida</taxon>
        <taxon>Schistosomatoidea</taxon>
        <taxon>Schistosomatidae</taxon>
        <taxon>Schistosoma</taxon>
    </lineage>
</organism>
<protein>
    <submittedName>
        <fullName evidence="1">Uncharacterized protein</fullName>
    </submittedName>
</protein>
<evidence type="ECO:0000313" key="1">
    <source>
        <dbReference type="EMBL" id="KGB42144.1"/>
    </source>
</evidence>
<dbReference type="AlphaFoldDB" id="A0A095A8N3"/>
<dbReference type="EMBL" id="KL252497">
    <property type="protein sequence ID" value="KGB42144.1"/>
    <property type="molecule type" value="Genomic_DNA"/>
</dbReference>
<proteinExistence type="predicted"/>
<dbReference type="STRING" id="6185.A0A095A8N3"/>
<sequence>MILDTTHTHTLEHTHKDLSVTITCDRTTDEVELVASPTEVSQVDVRCAADSQEWKIFHHVDVS</sequence>
<name>A0A095A8N3_SCHHA</name>
<gene>
    <name evidence="1" type="ORF">MS3_10743</name>
</gene>
<accession>A0A095A8N3</accession>
<reference evidence="1" key="1">
    <citation type="journal article" date="2012" name="Nat. Genet.">
        <title>Whole-genome sequence of Schistosoma haematobium.</title>
        <authorList>
            <person name="Young N.D."/>
            <person name="Jex A.R."/>
            <person name="Li B."/>
            <person name="Liu S."/>
            <person name="Yang L."/>
            <person name="Xiong Z."/>
            <person name="Li Y."/>
            <person name="Cantacessi C."/>
            <person name="Hall R.S."/>
            <person name="Xu X."/>
            <person name="Chen F."/>
            <person name="Wu X."/>
            <person name="Zerlotini A."/>
            <person name="Oliveira G."/>
            <person name="Hofmann A."/>
            <person name="Zhang G."/>
            <person name="Fang X."/>
            <person name="Kang Y."/>
            <person name="Campbell B.E."/>
            <person name="Loukas A."/>
            <person name="Ranganathan S."/>
            <person name="Rollinson D."/>
            <person name="Rinaldi G."/>
            <person name="Brindley P.J."/>
            <person name="Yang H."/>
            <person name="Wang J."/>
            <person name="Wang J."/>
            <person name="Gasser R.B."/>
        </authorList>
    </citation>
    <scope>NUCLEOTIDE SEQUENCE [LARGE SCALE GENOMIC DNA]</scope>
</reference>